<protein>
    <submittedName>
        <fullName evidence="2">Uncharacterized protein</fullName>
    </submittedName>
</protein>
<evidence type="ECO:0000313" key="2">
    <source>
        <dbReference type="EMBL" id="PNF32629.1"/>
    </source>
</evidence>
<gene>
    <name evidence="2" type="ORF">B7P43_G17893</name>
</gene>
<keyword evidence="3" id="KW-1185">Reference proteome</keyword>
<dbReference type="Proteomes" id="UP000235965">
    <property type="component" value="Unassembled WGS sequence"/>
</dbReference>
<feature type="compositionally biased region" description="Low complexity" evidence="1">
    <location>
        <begin position="163"/>
        <end position="172"/>
    </location>
</feature>
<dbReference type="OrthoDB" id="3156061at2759"/>
<organism evidence="2 3">
    <name type="scientific">Cryptotermes secundus</name>
    <dbReference type="NCBI Taxonomy" id="105785"/>
    <lineage>
        <taxon>Eukaryota</taxon>
        <taxon>Metazoa</taxon>
        <taxon>Ecdysozoa</taxon>
        <taxon>Arthropoda</taxon>
        <taxon>Hexapoda</taxon>
        <taxon>Insecta</taxon>
        <taxon>Pterygota</taxon>
        <taxon>Neoptera</taxon>
        <taxon>Polyneoptera</taxon>
        <taxon>Dictyoptera</taxon>
        <taxon>Blattodea</taxon>
        <taxon>Blattoidea</taxon>
        <taxon>Termitoidae</taxon>
        <taxon>Kalotermitidae</taxon>
        <taxon>Cryptotermitinae</taxon>
        <taxon>Cryptotermes</taxon>
    </lineage>
</organism>
<comment type="caution">
    <text evidence="2">The sequence shown here is derived from an EMBL/GenBank/DDBJ whole genome shotgun (WGS) entry which is preliminary data.</text>
</comment>
<feature type="region of interest" description="Disordered" evidence="1">
    <location>
        <begin position="156"/>
        <end position="183"/>
    </location>
</feature>
<feature type="region of interest" description="Disordered" evidence="1">
    <location>
        <begin position="11"/>
        <end position="30"/>
    </location>
</feature>
<evidence type="ECO:0000313" key="3">
    <source>
        <dbReference type="Proteomes" id="UP000235965"/>
    </source>
</evidence>
<reference evidence="2 3" key="1">
    <citation type="submission" date="2017-12" db="EMBL/GenBank/DDBJ databases">
        <title>Hemimetabolous genomes reveal molecular basis of termite eusociality.</title>
        <authorList>
            <person name="Harrison M.C."/>
            <person name="Jongepier E."/>
            <person name="Robertson H.M."/>
            <person name="Arning N."/>
            <person name="Bitard-Feildel T."/>
            <person name="Chao H."/>
            <person name="Childers C.P."/>
            <person name="Dinh H."/>
            <person name="Doddapaneni H."/>
            <person name="Dugan S."/>
            <person name="Gowin J."/>
            <person name="Greiner C."/>
            <person name="Han Y."/>
            <person name="Hu H."/>
            <person name="Hughes D.S.T."/>
            <person name="Huylmans A.-K."/>
            <person name="Kemena C."/>
            <person name="Kremer L.P.M."/>
            <person name="Lee S.L."/>
            <person name="Lopez-Ezquerra A."/>
            <person name="Mallet L."/>
            <person name="Monroy-Kuhn J.M."/>
            <person name="Moser A."/>
            <person name="Murali S.C."/>
            <person name="Muzny D.M."/>
            <person name="Otani S."/>
            <person name="Piulachs M.-D."/>
            <person name="Poelchau M."/>
            <person name="Qu J."/>
            <person name="Schaub F."/>
            <person name="Wada-Katsumata A."/>
            <person name="Worley K.C."/>
            <person name="Xie Q."/>
            <person name="Ylla G."/>
            <person name="Poulsen M."/>
            <person name="Gibbs R.A."/>
            <person name="Schal C."/>
            <person name="Richards S."/>
            <person name="Belles X."/>
            <person name="Korb J."/>
            <person name="Bornberg-Bauer E."/>
        </authorList>
    </citation>
    <scope>NUCLEOTIDE SEQUENCE [LARGE SCALE GENOMIC DNA]</scope>
    <source>
        <tissue evidence="2">Whole body</tissue>
    </source>
</reference>
<proteinExistence type="predicted"/>
<name>A0A2J7QVL7_9NEOP</name>
<accession>A0A2J7QVL7</accession>
<evidence type="ECO:0000256" key="1">
    <source>
        <dbReference type="SAM" id="MobiDB-lite"/>
    </source>
</evidence>
<dbReference type="InParanoid" id="A0A2J7QVL7"/>
<sequence length="277" mass="30817">MTDKGVVLLQDSLDSQKDEPGSHSEACASSSLNGVQAVNIKVEESSDMEGGEDPVPMTVVGIKAEHEEDVPSSHSEAFSSLSLNGVQAVDMKFEEFLDIEDSKDAVPMTIVGLKTEHEMEPQKRARYSKLLNAEELEEILMEEESYEELEDISDFIEPRENMSSSSSSSSSSSDKEAEEMEIRFRDRRPGDLPKVLDFTGPPSGINRSAAPNISAQSSLFSIFILFFQQIFQILLQETNRYFHQFMACQDGPGPSVQPPDITIEDIYIYILLFGNNN</sequence>
<dbReference type="AlphaFoldDB" id="A0A2J7QVL7"/>
<dbReference type="EMBL" id="NEVH01009815">
    <property type="protein sequence ID" value="PNF32629.1"/>
    <property type="molecule type" value="Genomic_DNA"/>
</dbReference>